<comment type="caution">
    <text evidence="1">The sequence shown here is derived from an EMBL/GenBank/DDBJ whole genome shotgun (WGS) entry which is preliminary data.</text>
</comment>
<reference evidence="1 2" key="1">
    <citation type="submission" date="2021-08" db="EMBL/GenBank/DDBJ databases">
        <authorList>
            <person name="Peeters C."/>
        </authorList>
    </citation>
    <scope>NUCLEOTIDE SEQUENCE [LARGE SCALE GENOMIC DNA]</scope>
    <source>
        <strain evidence="1 2">LMG 23994</strain>
    </source>
</reference>
<name>A0ABN7YBE8_9BURK</name>
<evidence type="ECO:0000313" key="1">
    <source>
        <dbReference type="EMBL" id="CAG9169751.1"/>
    </source>
</evidence>
<accession>A0ABN7YBE8</accession>
<dbReference type="EMBL" id="CAJZAF010000007">
    <property type="protein sequence ID" value="CAG9169751.1"/>
    <property type="molecule type" value="Genomic_DNA"/>
</dbReference>
<dbReference type="RefSeq" id="WP_224001211.1">
    <property type="nucleotide sequence ID" value="NZ_CAJZAF010000007.1"/>
</dbReference>
<keyword evidence="2" id="KW-1185">Reference proteome</keyword>
<gene>
    <name evidence="1" type="ORF">LMG23994_01645</name>
</gene>
<protein>
    <submittedName>
        <fullName evidence="1">Uncharacterized protein</fullName>
    </submittedName>
</protein>
<dbReference type="Proteomes" id="UP000701702">
    <property type="component" value="Unassembled WGS sequence"/>
</dbReference>
<evidence type="ECO:0000313" key="2">
    <source>
        <dbReference type="Proteomes" id="UP000701702"/>
    </source>
</evidence>
<organism evidence="1 2">
    <name type="scientific">Cupriavidus pinatubonensis</name>
    <dbReference type="NCBI Taxonomy" id="248026"/>
    <lineage>
        <taxon>Bacteria</taxon>
        <taxon>Pseudomonadati</taxon>
        <taxon>Pseudomonadota</taxon>
        <taxon>Betaproteobacteria</taxon>
        <taxon>Burkholderiales</taxon>
        <taxon>Burkholderiaceae</taxon>
        <taxon>Cupriavidus</taxon>
    </lineage>
</organism>
<sequence length="100" mass="10574">MECEEGMAVVARIDRIVARLKTAGDTVLLDLDARDAELSEEQRDAANFTLGAVIEHTDSLLLMRASVENSVLCGDDADLAALMQCGGAVADEILLAATQP</sequence>
<proteinExistence type="predicted"/>